<keyword evidence="2" id="KW-1185">Reference proteome</keyword>
<accession>A0ABQ1Z5Q8</accession>
<organism evidence="1 2">
    <name type="scientific">Dyadobacter endophyticus</name>
    <dbReference type="NCBI Taxonomy" id="1749036"/>
    <lineage>
        <taxon>Bacteria</taxon>
        <taxon>Pseudomonadati</taxon>
        <taxon>Bacteroidota</taxon>
        <taxon>Cytophagia</taxon>
        <taxon>Cytophagales</taxon>
        <taxon>Spirosomataceae</taxon>
        <taxon>Dyadobacter</taxon>
    </lineage>
</organism>
<gene>
    <name evidence="1" type="ORF">GCM10007423_52340</name>
</gene>
<dbReference type="RefSeq" id="WP_188938043.1">
    <property type="nucleotide sequence ID" value="NZ_BMIA01000004.1"/>
</dbReference>
<reference evidence="2" key="1">
    <citation type="journal article" date="2019" name="Int. J. Syst. Evol. Microbiol.">
        <title>The Global Catalogue of Microorganisms (GCM) 10K type strain sequencing project: providing services to taxonomists for standard genome sequencing and annotation.</title>
        <authorList>
            <consortium name="The Broad Institute Genomics Platform"/>
            <consortium name="The Broad Institute Genome Sequencing Center for Infectious Disease"/>
            <person name="Wu L."/>
            <person name="Ma J."/>
        </authorList>
    </citation>
    <scope>NUCLEOTIDE SEQUENCE [LARGE SCALE GENOMIC DNA]</scope>
    <source>
        <strain evidence="2">CGMCC 1.15288</strain>
    </source>
</reference>
<name>A0ABQ1Z5Q8_9BACT</name>
<proteinExistence type="predicted"/>
<comment type="caution">
    <text evidence="1">The sequence shown here is derived from an EMBL/GenBank/DDBJ whole genome shotgun (WGS) entry which is preliminary data.</text>
</comment>
<protein>
    <submittedName>
        <fullName evidence="1">Uncharacterized protein</fullName>
    </submittedName>
</protein>
<evidence type="ECO:0000313" key="2">
    <source>
        <dbReference type="Proteomes" id="UP000600214"/>
    </source>
</evidence>
<sequence length="54" mass="6175">MKKLFRISAAMQAHGPWQIDGADVGRDQKFAVSDQYQTPFAFTGKLKKVTIRYQ</sequence>
<evidence type="ECO:0000313" key="1">
    <source>
        <dbReference type="EMBL" id="GGH49976.1"/>
    </source>
</evidence>
<dbReference type="Proteomes" id="UP000600214">
    <property type="component" value="Unassembled WGS sequence"/>
</dbReference>
<dbReference type="EMBL" id="BMIA01000004">
    <property type="protein sequence ID" value="GGH49976.1"/>
    <property type="molecule type" value="Genomic_DNA"/>
</dbReference>